<sequence>MSSSPIPTDSMDSTIVTTADFNEDKFKLLQLNPDIEHAITIGSNGSKPKQTIHVSGAARFHYLVVLYYSSKVRLIQTVYVLYYVQLEPKAPDLLHLRDLLLESPYKKPRRDANESKMRGLKLEKVYSTQELIICSLQVSERQVLQMLEQVHAFEEAGAWRLLARKYETQIFTDMLDTIVQQEWGVFSEPGVAVHQFVSQLEEPLVAIRHRVNGEDRCTLDPINVATFRALSLFEEQADETSFQAQHEHVVVNPDAGWALDQFLDKWKLRVPEGVTVNLDMLRGLVLVKPPKGGNEPRRIVYFPEQALSPEPKQPFDQLFAMQEKWTFEQLEPYIRPLVTPNRTQASLLLKYTRSSRPSKSTEKLYSRR</sequence>
<comment type="caution">
    <text evidence="1">The sequence shown here is derived from an EMBL/GenBank/DDBJ whole genome shotgun (WGS) entry which is preliminary data.</text>
</comment>
<gene>
    <name evidence="1" type="ORF">PsorP6_000057</name>
</gene>
<organism evidence="1 2">
    <name type="scientific">Peronosclerospora sorghi</name>
    <dbReference type="NCBI Taxonomy" id="230839"/>
    <lineage>
        <taxon>Eukaryota</taxon>
        <taxon>Sar</taxon>
        <taxon>Stramenopiles</taxon>
        <taxon>Oomycota</taxon>
        <taxon>Peronosporomycetes</taxon>
        <taxon>Peronosporales</taxon>
        <taxon>Peronosporaceae</taxon>
        <taxon>Peronosclerospora</taxon>
    </lineage>
</organism>
<accession>A0ACC0WV87</accession>
<name>A0ACC0WV87_9STRA</name>
<proteinExistence type="predicted"/>
<keyword evidence="2" id="KW-1185">Reference proteome</keyword>
<evidence type="ECO:0000313" key="2">
    <source>
        <dbReference type="Proteomes" id="UP001163321"/>
    </source>
</evidence>
<evidence type="ECO:0000313" key="1">
    <source>
        <dbReference type="EMBL" id="KAI9922018.1"/>
    </source>
</evidence>
<dbReference type="Proteomes" id="UP001163321">
    <property type="component" value="Chromosome 1"/>
</dbReference>
<protein>
    <submittedName>
        <fullName evidence="1">Uncharacterized protein</fullName>
    </submittedName>
</protein>
<reference evidence="1 2" key="1">
    <citation type="journal article" date="2022" name="bioRxiv">
        <title>The genome of the oomycete Peronosclerospora sorghi, a cosmopolitan pathogen of maize and sorghum, is inflated with dispersed pseudogenes.</title>
        <authorList>
            <person name="Fletcher K."/>
            <person name="Martin F."/>
            <person name="Isakeit T."/>
            <person name="Cavanaugh K."/>
            <person name="Magill C."/>
            <person name="Michelmore R."/>
        </authorList>
    </citation>
    <scope>NUCLEOTIDE SEQUENCE [LARGE SCALE GENOMIC DNA]</scope>
    <source>
        <strain evidence="1">P6</strain>
    </source>
</reference>
<dbReference type="EMBL" id="CM047580">
    <property type="protein sequence ID" value="KAI9922018.1"/>
    <property type="molecule type" value="Genomic_DNA"/>
</dbReference>